<evidence type="ECO:0000313" key="2">
    <source>
        <dbReference type="Proteomes" id="UP000807469"/>
    </source>
</evidence>
<name>A0A9P6CWX3_9AGAR</name>
<organism evidence="1 2">
    <name type="scientific">Pholiota conissans</name>
    <dbReference type="NCBI Taxonomy" id="109636"/>
    <lineage>
        <taxon>Eukaryota</taxon>
        <taxon>Fungi</taxon>
        <taxon>Dikarya</taxon>
        <taxon>Basidiomycota</taxon>
        <taxon>Agaricomycotina</taxon>
        <taxon>Agaricomycetes</taxon>
        <taxon>Agaricomycetidae</taxon>
        <taxon>Agaricales</taxon>
        <taxon>Agaricineae</taxon>
        <taxon>Strophariaceae</taxon>
        <taxon>Pholiota</taxon>
    </lineage>
</organism>
<sequence length="62" mass="7267">MSSLTSYLSTFNRDISEKHYAEREEDDSVKISPDKQIERRLSAYDIYSITCAPRSERETPIH</sequence>
<comment type="caution">
    <text evidence="1">The sequence shown here is derived from an EMBL/GenBank/DDBJ whole genome shotgun (WGS) entry which is preliminary data.</text>
</comment>
<dbReference type="Proteomes" id="UP000807469">
    <property type="component" value="Unassembled WGS sequence"/>
</dbReference>
<dbReference type="EMBL" id="MU155350">
    <property type="protein sequence ID" value="KAF9475028.1"/>
    <property type="molecule type" value="Genomic_DNA"/>
</dbReference>
<reference evidence="1" key="1">
    <citation type="submission" date="2020-11" db="EMBL/GenBank/DDBJ databases">
        <authorList>
            <consortium name="DOE Joint Genome Institute"/>
            <person name="Ahrendt S."/>
            <person name="Riley R."/>
            <person name="Andreopoulos W."/>
            <person name="Labutti K."/>
            <person name="Pangilinan J."/>
            <person name="Ruiz-Duenas F.J."/>
            <person name="Barrasa J.M."/>
            <person name="Sanchez-Garcia M."/>
            <person name="Camarero S."/>
            <person name="Miyauchi S."/>
            <person name="Serrano A."/>
            <person name="Linde D."/>
            <person name="Babiker R."/>
            <person name="Drula E."/>
            <person name="Ayuso-Fernandez I."/>
            <person name="Pacheco R."/>
            <person name="Padilla G."/>
            <person name="Ferreira P."/>
            <person name="Barriuso J."/>
            <person name="Kellner H."/>
            <person name="Castanera R."/>
            <person name="Alfaro M."/>
            <person name="Ramirez L."/>
            <person name="Pisabarro A.G."/>
            <person name="Kuo A."/>
            <person name="Tritt A."/>
            <person name="Lipzen A."/>
            <person name="He G."/>
            <person name="Yan M."/>
            <person name="Ng V."/>
            <person name="Cullen D."/>
            <person name="Martin F."/>
            <person name="Rosso M.-N."/>
            <person name="Henrissat B."/>
            <person name="Hibbett D."/>
            <person name="Martinez A.T."/>
            <person name="Grigoriev I.V."/>
        </authorList>
    </citation>
    <scope>NUCLEOTIDE SEQUENCE</scope>
    <source>
        <strain evidence="1">CIRM-BRFM 674</strain>
    </source>
</reference>
<accession>A0A9P6CWX3</accession>
<evidence type="ECO:0000313" key="1">
    <source>
        <dbReference type="EMBL" id="KAF9475028.1"/>
    </source>
</evidence>
<proteinExistence type="predicted"/>
<keyword evidence="2" id="KW-1185">Reference proteome</keyword>
<dbReference type="AlphaFoldDB" id="A0A9P6CWX3"/>
<protein>
    <submittedName>
        <fullName evidence="1">Uncharacterized protein</fullName>
    </submittedName>
</protein>
<gene>
    <name evidence="1" type="ORF">BDN70DRAFT_884197</name>
</gene>